<comment type="caution">
    <text evidence="2">The sequence shown here is derived from an EMBL/GenBank/DDBJ whole genome shotgun (WGS) entry which is preliminary data.</text>
</comment>
<dbReference type="Pfam" id="PF08238">
    <property type="entry name" value="Sel1"/>
    <property type="match status" value="4"/>
</dbReference>
<name>U2KYQ2_9FIRM</name>
<dbReference type="InterPro" id="IPR041073">
    <property type="entry name" value="MobL"/>
</dbReference>
<dbReference type="Proteomes" id="UP000016662">
    <property type="component" value="Unassembled WGS sequence"/>
</dbReference>
<dbReference type="PANTHER" id="PTHR43628:SF1">
    <property type="entry name" value="CHITIN SYNTHASE REGULATORY FACTOR 2-RELATED"/>
    <property type="match status" value="1"/>
</dbReference>
<organism evidence="2 3">
    <name type="scientific">Ruminococcus callidus ATCC 27760</name>
    <dbReference type="NCBI Taxonomy" id="411473"/>
    <lineage>
        <taxon>Bacteria</taxon>
        <taxon>Bacillati</taxon>
        <taxon>Bacillota</taxon>
        <taxon>Clostridia</taxon>
        <taxon>Eubacteriales</taxon>
        <taxon>Oscillospiraceae</taxon>
        <taxon>Ruminococcus</taxon>
    </lineage>
</organism>
<keyword evidence="1" id="KW-0175">Coiled coil</keyword>
<dbReference type="AlphaFoldDB" id="U2KYQ2"/>
<dbReference type="InterPro" id="IPR048102">
    <property type="entry name" value="MobP3"/>
</dbReference>
<dbReference type="InterPro" id="IPR006597">
    <property type="entry name" value="Sel1-like"/>
</dbReference>
<dbReference type="Pfam" id="PF18555">
    <property type="entry name" value="MobL"/>
    <property type="match status" value="1"/>
</dbReference>
<dbReference type="SMART" id="SM00671">
    <property type="entry name" value="SEL1"/>
    <property type="match status" value="4"/>
</dbReference>
<keyword evidence="3" id="KW-1185">Reference proteome</keyword>
<proteinExistence type="predicted"/>
<dbReference type="PATRIC" id="fig|411473.3.peg.182"/>
<sequence length="747" mass="87261">MSLLIVTSRYLKSGTAKTKSQRKNYTKYIATRESVEVREQSKKYSTENQKKLLNELLNDFPESKKYLEFEDYKNNPTAENASELISIIIERNADVIGNRQNFVGYMAMRPGVEKRGEHGLFNESNEPIVLDQVAEEVANHPGNVWSHVVSLRREDAIRLGYDNSDRWRELVMRHIADIAEQTIIPLCNLKWYGAFHDTTHHPHIHLIVYSTNSKQGFLTKQGIDKIRSVFANDIFHDELQSIYQEQTLRRDELKMESKKYVEQLVKQIAENHFHNANLENLILTLKNQLDNTKGKKVYGYLKPEVKKTVDEIFRILSQEKNISELYEKWCELERQKYKTYTQKEKEFPLLWENKVFQPVRNMIIQQVLQMQFPAEEMSVVEPELPEHFVEMEILPQIDEEPIDSENQYYLKWSDNYKTACKIIYDKQSKTEDFQKAEQLLLSETKSGNVLVMFELGKLYTSEKLGKKDVEKSVALYQEALQGFLLIEPKSKKIKPLLQYQIGRMYMKGLGTDVDMPKAITYFQQSAAHGNVYAKRIIALEYISGEFLEQDVDKGIFVLTECADSGDTLSCYKLGKLYLDGKITTQNLDKAEKYLIAADENEYAFYALGKLYLTEEKRDVQCAVSYFEKCSNMNTWASYWLGKIYLFGCEEVPQNREKALQFLTFSAERGNGYAQNILDNMEQYQSEMLTNTIFSLFVNLSRCLSEDYNQKFQSGRISVDKKLRRMMQEKKQALGMKEERTQTQEQSY</sequence>
<dbReference type="Gene3D" id="1.25.40.10">
    <property type="entry name" value="Tetratricopeptide repeat domain"/>
    <property type="match status" value="2"/>
</dbReference>
<dbReference type="InterPro" id="IPR011990">
    <property type="entry name" value="TPR-like_helical_dom_sf"/>
</dbReference>
<protein>
    <submittedName>
        <fullName evidence="2">Sel1 repeat protein</fullName>
    </submittedName>
</protein>
<gene>
    <name evidence="2" type="ORF">RUMCAL_00210</name>
</gene>
<dbReference type="NCBIfam" id="NF041499">
    <property type="entry name" value="MobP3"/>
    <property type="match status" value="1"/>
</dbReference>
<dbReference type="HOGENOM" id="CLU_011901_0_0_9"/>
<evidence type="ECO:0000256" key="1">
    <source>
        <dbReference type="SAM" id="Coils"/>
    </source>
</evidence>
<dbReference type="eggNOG" id="COG0790">
    <property type="taxonomic scope" value="Bacteria"/>
</dbReference>
<dbReference type="EMBL" id="AWVF01000026">
    <property type="protein sequence ID" value="ERJ97427.1"/>
    <property type="molecule type" value="Genomic_DNA"/>
</dbReference>
<evidence type="ECO:0000313" key="2">
    <source>
        <dbReference type="EMBL" id="ERJ97427.1"/>
    </source>
</evidence>
<evidence type="ECO:0000313" key="3">
    <source>
        <dbReference type="Proteomes" id="UP000016662"/>
    </source>
</evidence>
<reference evidence="2 3" key="1">
    <citation type="submission" date="2013-07" db="EMBL/GenBank/DDBJ databases">
        <authorList>
            <person name="Weinstock G."/>
            <person name="Sodergren E."/>
            <person name="Wylie T."/>
            <person name="Fulton L."/>
            <person name="Fulton R."/>
            <person name="Fronick C."/>
            <person name="O'Laughlin M."/>
            <person name="Godfrey J."/>
            <person name="Miner T."/>
            <person name="Herter B."/>
            <person name="Appelbaum E."/>
            <person name="Cordes M."/>
            <person name="Lek S."/>
            <person name="Wollam A."/>
            <person name="Pepin K.H."/>
            <person name="Palsikar V.B."/>
            <person name="Mitreva M."/>
            <person name="Wilson R.K."/>
        </authorList>
    </citation>
    <scope>NUCLEOTIDE SEQUENCE [LARGE SCALE GENOMIC DNA]</scope>
    <source>
        <strain evidence="2 3">ATCC 27760</strain>
    </source>
</reference>
<dbReference type="PANTHER" id="PTHR43628">
    <property type="entry name" value="ACTIVATOR OF C KINASE PROTEIN 1-RELATED"/>
    <property type="match status" value="1"/>
</dbReference>
<accession>U2KYQ2</accession>
<dbReference type="STRING" id="411473.RUMCAL_00210"/>
<dbReference type="RefSeq" id="WP_021681546.1">
    <property type="nucleotide sequence ID" value="NZ_KI260355.1"/>
</dbReference>
<feature type="coiled-coil region" evidence="1">
    <location>
        <begin position="236"/>
        <end position="295"/>
    </location>
</feature>
<dbReference type="OrthoDB" id="1775746at2"/>
<dbReference type="InterPro" id="IPR052945">
    <property type="entry name" value="Mitotic_Regulator"/>
</dbReference>
<dbReference type="SUPFAM" id="SSF81901">
    <property type="entry name" value="HCP-like"/>
    <property type="match status" value="2"/>
</dbReference>